<evidence type="ECO:0000313" key="1">
    <source>
        <dbReference type="EMBL" id="MEQ2198667.1"/>
    </source>
</evidence>
<organism evidence="1 2">
    <name type="scientific">Xenoophorus captivus</name>
    <dbReference type="NCBI Taxonomy" id="1517983"/>
    <lineage>
        <taxon>Eukaryota</taxon>
        <taxon>Metazoa</taxon>
        <taxon>Chordata</taxon>
        <taxon>Craniata</taxon>
        <taxon>Vertebrata</taxon>
        <taxon>Euteleostomi</taxon>
        <taxon>Actinopterygii</taxon>
        <taxon>Neopterygii</taxon>
        <taxon>Teleostei</taxon>
        <taxon>Neoteleostei</taxon>
        <taxon>Acanthomorphata</taxon>
        <taxon>Ovalentaria</taxon>
        <taxon>Atherinomorphae</taxon>
        <taxon>Cyprinodontiformes</taxon>
        <taxon>Goodeidae</taxon>
        <taxon>Xenoophorus</taxon>
    </lineage>
</organism>
<comment type="caution">
    <text evidence="1">The sequence shown here is derived from an EMBL/GenBank/DDBJ whole genome shotgun (WGS) entry which is preliminary data.</text>
</comment>
<protein>
    <submittedName>
        <fullName evidence="1">Uncharacterized protein</fullName>
    </submittedName>
</protein>
<keyword evidence="2" id="KW-1185">Reference proteome</keyword>
<proteinExistence type="predicted"/>
<name>A0ABV0QTJ9_9TELE</name>
<evidence type="ECO:0000313" key="2">
    <source>
        <dbReference type="Proteomes" id="UP001434883"/>
    </source>
</evidence>
<gene>
    <name evidence="1" type="ORF">XENOCAPTIV_016270</name>
</gene>
<dbReference type="EMBL" id="JAHRIN010020181">
    <property type="protein sequence ID" value="MEQ2198667.1"/>
    <property type="molecule type" value="Genomic_DNA"/>
</dbReference>
<sequence>MNKSAGTAQSGRTALARRLYPLDRGLFLRVKDPRPQMPCRTPSPVPPATETWTYQGQGLSCGRTGSSQLRRTWSEPVSEVSPEANFDHHFLL</sequence>
<reference evidence="1 2" key="1">
    <citation type="submission" date="2021-06" db="EMBL/GenBank/DDBJ databases">
        <authorList>
            <person name="Palmer J.M."/>
        </authorList>
    </citation>
    <scope>NUCLEOTIDE SEQUENCE [LARGE SCALE GENOMIC DNA]</scope>
    <source>
        <strain evidence="1 2">XC_2019</strain>
        <tissue evidence="1">Muscle</tissue>
    </source>
</reference>
<accession>A0ABV0QTJ9</accession>
<dbReference type="Proteomes" id="UP001434883">
    <property type="component" value="Unassembled WGS sequence"/>
</dbReference>